<evidence type="ECO:0000256" key="4">
    <source>
        <dbReference type="ARBA" id="ARBA00023239"/>
    </source>
</evidence>
<evidence type="ECO:0000256" key="1">
    <source>
        <dbReference type="ARBA" id="ARBA00004514"/>
    </source>
</evidence>
<evidence type="ECO:0000256" key="3">
    <source>
        <dbReference type="ARBA" id="ARBA00022490"/>
    </source>
</evidence>
<dbReference type="RefSeq" id="WP_144450653.1">
    <property type="nucleotide sequence ID" value="NZ_VLKZ01000006.1"/>
</dbReference>
<evidence type="ECO:0000313" key="15">
    <source>
        <dbReference type="Proteomes" id="UP000315711"/>
    </source>
</evidence>
<sequence length="253" mass="28347">MKTVLLEQSNDGITWIRLNREERRNAINIEMMEELDAALSAAEEDESRIVVITGVGQKAFCGGGDLSVFHKLKTEAEAKEMLLKMGTILERLFFFPKVTVAALNGTAVGGGCEIASACDLRIAAPHAKIGFVQGAQGITTGWGGGTLLTERLTQLAAMEMLMTARVYHSEEARELGFLQDVIVEDSFQEGVKNWMAPYLKQNKGVLSAYKARLIDRFDRQMIHNRMNNEINECARLWETDDHHEAVQRFLEKR</sequence>
<dbReference type="CDD" id="cd06558">
    <property type="entry name" value="crotonase-like"/>
    <property type="match status" value="1"/>
</dbReference>
<reference evidence="14 15" key="1">
    <citation type="journal article" date="2015" name="Stand. Genomic Sci.">
        <title>Genomic Encyclopedia of Bacterial and Archaeal Type Strains, Phase III: the genomes of soil and plant-associated and newly described type strains.</title>
        <authorList>
            <person name="Whitman W.B."/>
            <person name="Woyke T."/>
            <person name="Klenk H.P."/>
            <person name="Zhou Y."/>
            <person name="Lilburn T.G."/>
            <person name="Beck B.J."/>
            <person name="De Vos P."/>
            <person name="Vandamme P."/>
            <person name="Eisen J.A."/>
            <person name="Garrity G."/>
            <person name="Hugenholtz P."/>
            <person name="Kyrpides N.C."/>
        </authorList>
    </citation>
    <scope>NUCLEOTIDE SEQUENCE [LARGE SCALE GENOMIC DNA]</scope>
    <source>
        <strain evidence="14 15">CGMCC 1.10116</strain>
    </source>
</reference>
<name>A0A562QHX6_9BACI</name>
<dbReference type="PANTHER" id="PTHR11941">
    <property type="entry name" value="ENOYL-COA HYDRATASE-RELATED"/>
    <property type="match status" value="1"/>
</dbReference>
<evidence type="ECO:0000256" key="11">
    <source>
        <dbReference type="ARBA" id="ARBA00047446"/>
    </source>
</evidence>
<dbReference type="Pfam" id="PF00378">
    <property type="entry name" value="ECH_1"/>
    <property type="match status" value="1"/>
</dbReference>
<evidence type="ECO:0000256" key="7">
    <source>
        <dbReference type="ARBA" id="ARBA00038883"/>
    </source>
</evidence>
<dbReference type="InterPro" id="IPR018376">
    <property type="entry name" value="Enoyl-CoA_hyd/isom_CS"/>
</dbReference>
<dbReference type="PROSITE" id="PS00166">
    <property type="entry name" value="ENOYL_COA_HYDRATASE"/>
    <property type="match status" value="1"/>
</dbReference>
<dbReference type="InterPro" id="IPR029045">
    <property type="entry name" value="ClpP/crotonase-like_dom_sf"/>
</dbReference>
<dbReference type="EMBL" id="VLKZ01000006">
    <property type="protein sequence ID" value="TWI55790.1"/>
    <property type="molecule type" value="Genomic_DNA"/>
</dbReference>
<comment type="catalytic activity">
    <reaction evidence="11">
        <text>(S)-methylmalonyl-CoA + H(+) = propanoyl-CoA + CO2</text>
        <dbReference type="Rhea" id="RHEA:61340"/>
        <dbReference type="ChEBI" id="CHEBI:15378"/>
        <dbReference type="ChEBI" id="CHEBI:16526"/>
        <dbReference type="ChEBI" id="CHEBI:57327"/>
        <dbReference type="ChEBI" id="CHEBI:57392"/>
        <dbReference type="EC" id="4.1.1.94"/>
    </reaction>
    <physiologicalReaction direction="left-to-right" evidence="11">
        <dbReference type="Rhea" id="RHEA:61341"/>
    </physiologicalReaction>
</comment>
<gene>
    <name evidence="14" type="ORF">IQ10_02349</name>
</gene>
<keyword evidence="3" id="KW-0963">Cytoplasm</keyword>
<comment type="catalytic activity">
    <reaction evidence="5">
        <text>(2S)-ethylmalonyl-CoA + H(+) = butanoyl-CoA + CO2</text>
        <dbReference type="Rhea" id="RHEA:32131"/>
        <dbReference type="ChEBI" id="CHEBI:15378"/>
        <dbReference type="ChEBI" id="CHEBI:16526"/>
        <dbReference type="ChEBI" id="CHEBI:57371"/>
        <dbReference type="ChEBI" id="CHEBI:60909"/>
        <dbReference type="EC" id="4.1.1.94"/>
    </reaction>
    <physiologicalReaction direction="left-to-right" evidence="5">
        <dbReference type="Rhea" id="RHEA:32132"/>
    </physiologicalReaction>
</comment>
<dbReference type="OrthoDB" id="9775794at2"/>
<proteinExistence type="inferred from homology"/>
<dbReference type="PANTHER" id="PTHR11941:SF27">
    <property type="entry name" value="ETHYLMALONYL-COA DECARBOXYLASE"/>
    <property type="match status" value="1"/>
</dbReference>
<evidence type="ECO:0000256" key="13">
    <source>
        <dbReference type="RuleBase" id="RU003707"/>
    </source>
</evidence>
<evidence type="ECO:0000256" key="9">
    <source>
        <dbReference type="ARBA" id="ARBA00042052"/>
    </source>
</evidence>
<comment type="catalytic activity">
    <reaction evidence="6">
        <text>(2R)-ethylmalonyl-CoA + H(+) = butanoyl-CoA + CO2</text>
        <dbReference type="Rhea" id="RHEA:59540"/>
        <dbReference type="ChEBI" id="CHEBI:15378"/>
        <dbReference type="ChEBI" id="CHEBI:16526"/>
        <dbReference type="ChEBI" id="CHEBI:57371"/>
        <dbReference type="ChEBI" id="CHEBI:85316"/>
        <dbReference type="EC" id="4.1.1.94"/>
    </reaction>
    <physiologicalReaction direction="left-to-right" evidence="6">
        <dbReference type="Rhea" id="RHEA:59541"/>
    </physiologicalReaction>
</comment>
<evidence type="ECO:0000256" key="5">
    <source>
        <dbReference type="ARBA" id="ARBA00036343"/>
    </source>
</evidence>
<keyword evidence="4" id="KW-0456">Lyase</keyword>
<evidence type="ECO:0000256" key="6">
    <source>
        <dbReference type="ARBA" id="ARBA00036541"/>
    </source>
</evidence>
<comment type="subcellular location">
    <subcellularLocation>
        <location evidence="1">Cytoplasm</location>
        <location evidence="1">Cytosol</location>
    </subcellularLocation>
</comment>
<dbReference type="GO" id="GO:0004492">
    <property type="term" value="F:methyl/ethyl malonyl-CoA decarboxylase activity"/>
    <property type="evidence" value="ECO:0007669"/>
    <property type="project" value="UniProtKB-EC"/>
</dbReference>
<dbReference type="GO" id="GO:0005829">
    <property type="term" value="C:cytosol"/>
    <property type="evidence" value="ECO:0007669"/>
    <property type="project" value="UniProtKB-SubCell"/>
</dbReference>
<dbReference type="InterPro" id="IPR001753">
    <property type="entry name" value="Enoyl-CoA_hydra/iso"/>
</dbReference>
<comment type="function">
    <text evidence="12">Decarboxylates ethylmalonyl-CoA, a potentially toxic metabolite, to form butyryl-CoA, suggesting it might be involved in metabolite proofreading. Acts preferentially on (S)-ethylmalonyl-CoA but also has some activity on the (R)-isomer. Also has methylmalonyl-CoA decarboxylase activity at lower level.</text>
</comment>
<evidence type="ECO:0000256" key="12">
    <source>
        <dbReference type="ARBA" id="ARBA00056546"/>
    </source>
</evidence>
<dbReference type="Proteomes" id="UP000315711">
    <property type="component" value="Unassembled WGS sequence"/>
</dbReference>
<comment type="similarity">
    <text evidence="2 13">Belongs to the enoyl-CoA hydratase/isomerase family.</text>
</comment>
<evidence type="ECO:0000256" key="10">
    <source>
        <dbReference type="ARBA" id="ARBA00042182"/>
    </source>
</evidence>
<evidence type="ECO:0000256" key="2">
    <source>
        <dbReference type="ARBA" id="ARBA00005254"/>
    </source>
</evidence>
<dbReference type="AlphaFoldDB" id="A0A562QHX6"/>
<evidence type="ECO:0000256" key="8">
    <source>
        <dbReference type="ARBA" id="ARBA00039903"/>
    </source>
</evidence>
<accession>A0A562QHX6</accession>
<keyword evidence="15" id="KW-1185">Reference proteome</keyword>
<organism evidence="14 15">
    <name type="scientific">Halalkalibacter nanhaiisediminis</name>
    <dbReference type="NCBI Taxonomy" id="688079"/>
    <lineage>
        <taxon>Bacteria</taxon>
        <taxon>Bacillati</taxon>
        <taxon>Bacillota</taxon>
        <taxon>Bacilli</taxon>
        <taxon>Bacillales</taxon>
        <taxon>Bacillaceae</taxon>
        <taxon>Halalkalibacter</taxon>
    </lineage>
</organism>
<evidence type="ECO:0000313" key="14">
    <source>
        <dbReference type="EMBL" id="TWI55790.1"/>
    </source>
</evidence>
<comment type="caution">
    <text evidence="14">The sequence shown here is derived from an EMBL/GenBank/DDBJ whole genome shotgun (WGS) entry which is preliminary data.</text>
</comment>
<dbReference type="SUPFAM" id="SSF52096">
    <property type="entry name" value="ClpP/crotonase"/>
    <property type="match status" value="1"/>
</dbReference>
<dbReference type="GO" id="GO:0006635">
    <property type="term" value="P:fatty acid beta-oxidation"/>
    <property type="evidence" value="ECO:0007669"/>
    <property type="project" value="TreeGrafter"/>
</dbReference>
<protein>
    <recommendedName>
        <fullName evidence="8">Ethylmalonyl-CoA decarboxylase</fullName>
        <ecNumber evidence="7">4.1.1.94</ecNumber>
    </recommendedName>
    <alternativeName>
        <fullName evidence="10">Enoyl-CoA hydratase domain-containing protein 1</fullName>
    </alternativeName>
    <alternativeName>
        <fullName evidence="9">Methylmalonyl-CoA decarboxylase</fullName>
    </alternativeName>
</protein>
<dbReference type="Gene3D" id="3.90.226.10">
    <property type="entry name" value="2-enoyl-CoA Hydratase, Chain A, domain 1"/>
    <property type="match status" value="1"/>
</dbReference>
<dbReference type="EC" id="4.1.1.94" evidence="7"/>